<dbReference type="InterPro" id="IPR003439">
    <property type="entry name" value="ABC_transporter-like_ATP-bd"/>
</dbReference>
<evidence type="ECO:0000256" key="3">
    <source>
        <dbReference type="ARBA" id="ARBA00022840"/>
    </source>
</evidence>
<reference evidence="5 6" key="1">
    <citation type="submission" date="2017-09" db="EMBL/GenBank/DDBJ databases">
        <authorList>
            <person name="Ehlers B."/>
            <person name="Leendertz F.H."/>
        </authorList>
    </citation>
    <scope>NUCLEOTIDE SEQUENCE [LARGE SCALE GENOMIC DNA]</scope>
    <source>
        <strain evidence="5 6">CGMCC 1.05381</strain>
    </source>
</reference>
<dbReference type="PROSITE" id="PS00211">
    <property type="entry name" value="ABC_TRANSPORTER_1"/>
    <property type="match status" value="1"/>
</dbReference>
<dbReference type="InterPro" id="IPR050093">
    <property type="entry name" value="ABC_SmlMolc_Importer"/>
</dbReference>
<dbReference type="PANTHER" id="PTHR42781">
    <property type="entry name" value="SPERMIDINE/PUTRESCINE IMPORT ATP-BINDING PROTEIN POTA"/>
    <property type="match status" value="1"/>
</dbReference>
<dbReference type="InterPro" id="IPR027417">
    <property type="entry name" value="P-loop_NTPase"/>
</dbReference>
<dbReference type="InterPro" id="IPR003593">
    <property type="entry name" value="AAA+_ATPase"/>
</dbReference>
<name>A0A2C8YS36_9MICO</name>
<dbReference type="Proteomes" id="UP000219440">
    <property type="component" value="Unassembled WGS sequence"/>
</dbReference>
<dbReference type="SMART" id="SM00382">
    <property type="entry name" value="AAA"/>
    <property type="match status" value="1"/>
</dbReference>
<evidence type="ECO:0000313" key="6">
    <source>
        <dbReference type="Proteomes" id="UP000219440"/>
    </source>
</evidence>
<dbReference type="GO" id="GO:0005524">
    <property type="term" value="F:ATP binding"/>
    <property type="evidence" value="ECO:0007669"/>
    <property type="project" value="UniProtKB-KW"/>
</dbReference>
<protein>
    <submittedName>
        <fullName evidence="5">ABC transporter</fullName>
    </submittedName>
</protein>
<dbReference type="SUPFAM" id="SSF52540">
    <property type="entry name" value="P-loop containing nucleoside triphosphate hydrolases"/>
    <property type="match status" value="1"/>
</dbReference>
<evidence type="ECO:0000256" key="1">
    <source>
        <dbReference type="ARBA" id="ARBA00022448"/>
    </source>
</evidence>
<feature type="domain" description="ABC transporter" evidence="4">
    <location>
        <begin position="7"/>
        <end position="234"/>
    </location>
</feature>
<evidence type="ECO:0000259" key="4">
    <source>
        <dbReference type="PROSITE" id="PS50893"/>
    </source>
</evidence>
<evidence type="ECO:0000256" key="2">
    <source>
        <dbReference type="ARBA" id="ARBA00022741"/>
    </source>
</evidence>
<dbReference type="InterPro" id="IPR017871">
    <property type="entry name" value="ABC_transporter-like_CS"/>
</dbReference>
<dbReference type="OrthoDB" id="9112331at2"/>
<proteinExistence type="predicted"/>
<accession>A0A2C8YS36</accession>
<gene>
    <name evidence="5" type="ORF">SAMN06296378_0553</name>
</gene>
<keyword evidence="6" id="KW-1185">Reference proteome</keyword>
<evidence type="ECO:0000313" key="5">
    <source>
        <dbReference type="EMBL" id="SOE53443.1"/>
    </source>
</evidence>
<dbReference type="Gene3D" id="3.40.50.300">
    <property type="entry name" value="P-loop containing nucleotide triphosphate hydrolases"/>
    <property type="match status" value="1"/>
</dbReference>
<keyword evidence="1" id="KW-0813">Transport</keyword>
<dbReference type="Pfam" id="PF00005">
    <property type="entry name" value="ABC_tran"/>
    <property type="match status" value="1"/>
</dbReference>
<keyword evidence="3" id="KW-0067">ATP-binding</keyword>
<dbReference type="EMBL" id="OCST01000001">
    <property type="protein sequence ID" value="SOE53443.1"/>
    <property type="molecule type" value="Genomic_DNA"/>
</dbReference>
<dbReference type="PANTHER" id="PTHR42781:SF4">
    <property type="entry name" value="SPERMIDINE_PUTRESCINE IMPORT ATP-BINDING PROTEIN POTA"/>
    <property type="match status" value="1"/>
</dbReference>
<sequence length="240" mass="25655">MSVAARLRLARGAFTLDLELVVTVGRTLALLGPNGAGKSTALGMLAGMIDLDSGSIVVGGRVLDDDSTHVETEHRRVGVMFQDYLLFPHLSVLENVAFGARSTGVPRAAARGAALEWLDRLGIADLASSRPPQLSGGQAQRVALGRALASDPKLLLLDEPLAALDVEIREEVRAELGRHIREWGGPTILVTHLFDDVVALADDVVVIERGRVTQRATVRELVQAPATSYVSRLVASWSDD</sequence>
<dbReference type="GO" id="GO:0016887">
    <property type="term" value="F:ATP hydrolysis activity"/>
    <property type="evidence" value="ECO:0007669"/>
    <property type="project" value="InterPro"/>
</dbReference>
<dbReference type="PROSITE" id="PS50893">
    <property type="entry name" value="ABC_TRANSPORTER_2"/>
    <property type="match status" value="1"/>
</dbReference>
<keyword evidence="2" id="KW-0547">Nucleotide-binding</keyword>
<dbReference type="RefSeq" id="WP_097059670.1">
    <property type="nucleotide sequence ID" value="NZ_BMLC01000002.1"/>
</dbReference>
<dbReference type="AlphaFoldDB" id="A0A2C8YS36"/>
<organism evidence="5 6">
    <name type="scientific">Salinibacterium xinjiangense</name>
    <dbReference type="NCBI Taxonomy" id="386302"/>
    <lineage>
        <taxon>Bacteria</taxon>
        <taxon>Bacillati</taxon>
        <taxon>Actinomycetota</taxon>
        <taxon>Actinomycetes</taxon>
        <taxon>Micrococcales</taxon>
        <taxon>Microbacteriaceae</taxon>
        <taxon>Salinibacterium</taxon>
    </lineage>
</organism>